<dbReference type="KEGG" id="sphj:BSL82_06720"/>
<dbReference type="InterPro" id="IPR050553">
    <property type="entry name" value="Thioredoxin_ResA/DsbE_sf"/>
</dbReference>
<dbReference type="STRING" id="1921510.BSL82_06720"/>
<evidence type="ECO:0000256" key="5">
    <source>
        <dbReference type="ARBA" id="ARBA00023284"/>
    </source>
</evidence>
<dbReference type="InterPro" id="IPR013740">
    <property type="entry name" value="Redoxin"/>
</dbReference>
<evidence type="ECO:0000259" key="7">
    <source>
        <dbReference type="PROSITE" id="PS51352"/>
    </source>
</evidence>
<dbReference type="CDD" id="cd03010">
    <property type="entry name" value="TlpA_like_DsbE"/>
    <property type="match status" value="1"/>
</dbReference>
<dbReference type="InterPro" id="IPR013766">
    <property type="entry name" value="Thioredoxin_domain"/>
</dbReference>
<dbReference type="OrthoDB" id="9799347at2"/>
<evidence type="ECO:0000256" key="6">
    <source>
        <dbReference type="SAM" id="Phobius"/>
    </source>
</evidence>
<evidence type="ECO:0000256" key="2">
    <source>
        <dbReference type="ARBA" id="ARBA00007758"/>
    </source>
</evidence>
<dbReference type="InterPro" id="IPR036249">
    <property type="entry name" value="Thioredoxin-like_sf"/>
</dbReference>
<proteinExistence type="inferred from homology"/>
<dbReference type="SUPFAM" id="SSF52833">
    <property type="entry name" value="Thioredoxin-like"/>
    <property type="match status" value="1"/>
</dbReference>
<evidence type="ECO:0000256" key="4">
    <source>
        <dbReference type="ARBA" id="ARBA00023157"/>
    </source>
</evidence>
<evidence type="ECO:0000256" key="3">
    <source>
        <dbReference type="ARBA" id="ARBA00022748"/>
    </source>
</evidence>
<keyword evidence="6" id="KW-0472">Membrane</keyword>
<sequence length="177" mass="19192">MTRLRLALWIPLLVFLVFVGVVLFGLGRSPEVVVQSKMVGKPVPQFDLSGEIAGRPGLDAGDLKTGRPVLVNVFASWCIPCVAEAPQLLAMKRQGAVIHAIAIRDTGEAVTGFLERHGDPFARIGFDPESRVQMAFGSGGVPETFVVDGKGVIRYQHIGEIRPEHVPMLIAELEKAR</sequence>
<accession>A0A1L3ZTX7</accession>
<dbReference type="InterPro" id="IPR004799">
    <property type="entry name" value="Periplasmic_diS_OxRdtase_DsbE"/>
</dbReference>
<evidence type="ECO:0000313" key="8">
    <source>
        <dbReference type="EMBL" id="API59039.1"/>
    </source>
</evidence>
<name>A0A1L3ZTX7_9SPHN</name>
<dbReference type="PANTHER" id="PTHR42852:SF6">
    <property type="entry name" value="THIOL:DISULFIDE INTERCHANGE PROTEIN DSBE"/>
    <property type="match status" value="1"/>
</dbReference>
<keyword evidence="5" id="KW-0676">Redox-active center</keyword>
<feature type="transmembrane region" description="Helical" evidence="6">
    <location>
        <begin position="6"/>
        <end position="27"/>
    </location>
</feature>
<keyword evidence="6" id="KW-0812">Transmembrane</keyword>
<keyword evidence="6" id="KW-1133">Transmembrane helix</keyword>
<reference evidence="9" key="1">
    <citation type="submission" date="2016-11" db="EMBL/GenBank/DDBJ databases">
        <title>Complete Genome Sequence of alachlor-degrading Sphingomonas sp. strain JJ-A5.</title>
        <authorList>
            <person name="Lee H."/>
            <person name="Ka J.-O."/>
        </authorList>
    </citation>
    <scope>NUCLEOTIDE SEQUENCE [LARGE SCALE GENOMIC DNA]</scope>
    <source>
        <strain evidence="9">JJ-A5</strain>
    </source>
</reference>
<comment type="similarity">
    <text evidence="2">Belongs to the thioredoxin family. DsbE subfamily.</text>
</comment>
<protein>
    <submittedName>
        <fullName evidence="8">Alkyl hydroperoxide reductase</fullName>
    </submittedName>
</protein>
<evidence type="ECO:0000256" key="1">
    <source>
        <dbReference type="ARBA" id="ARBA00004196"/>
    </source>
</evidence>
<gene>
    <name evidence="8" type="ORF">BSL82_06720</name>
</gene>
<dbReference type="EMBL" id="CP018221">
    <property type="protein sequence ID" value="API59039.1"/>
    <property type="molecule type" value="Genomic_DNA"/>
</dbReference>
<dbReference type="Pfam" id="PF08534">
    <property type="entry name" value="Redoxin"/>
    <property type="match status" value="1"/>
</dbReference>
<dbReference type="RefSeq" id="WP_072596591.1">
    <property type="nucleotide sequence ID" value="NZ_CP018221.1"/>
</dbReference>
<keyword evidence="3" id="KW-0201">Cytochrome c-type biogenesis</keyword>
<evidence type="ECO:0000313" key="9">
    <source>
        <dbReference type="Proteomes" id="UP000182063"/>
    </source>
</evidence>
<dbReference type="GO" id="GO:0017004">
    <property type="term" value="P:cytochrome complex assembly"/>
    <property type="evidence" value="ECO:0007669"/>
    <property type="project" value="UniProtKB-KW"/>
</dbReference>
<keyword evidence="4" id="KW-1015">Disulfide bond</keyword>
<dbReference type="GO" id="GO:0030288">
    <property type="term" value="C:outer membrane-bounded periplasmic space"/>
    <property type="evidence" value="ECO:0007669"/>
    <property type="project" value="InterPro"/>
</dbReference>
<comment type="subcellular location">
    <subcellularLocation>
        <location evidence="1">Cell envelope</location>
    </subcellularLocation>
</comment>
<keyword evidence="9" id="KW-1185">Reference proteome</keyword>
<dbReference type="Proteomes" id="UP000182063">
    <property type="component" value="Chromosome"/>
</dbReference>
<dbReference type="GO" id="GO:0015036">
    <property type="term" value="F:disulfide oxidoreductase activity"/>
    <property type="evidence" value="ECO:0007669"/>
    <property type="project" value="InterPro"/>
</dbReference>
<dbReference type="Gene3D" id="3.40.30.10">
    <property type="entry name" value="Glutaredoxin"/>
    <property type="match status" value="1"/>
</dbReference>
<dbReference type="AlphaFoldDB" id="A0A1L3ZTX7"/>
<feature type="domain" description="Thioredoxin" evidence="7">
    <location>
        <begin position="37"/>
        <end position="175"/>
    </location>
</feature>
<dbReference type="PANTHER" id="PTHR42852">
    <property type="entry name" value="THIOL:DISULFIDE INTERCHANGE PROTEIN DSBE"/>
    <property type="match status" value="1"/>
</dbReference>
<dbReference type="PROSITE" id="PS51352">
    <property type="entry name" value="THIOREDOXIN_2"/>
    <property type="match status" value="1"/>
</dbReference>
<organism evidence="8 9">
    <name type="scientific">Tardibacter chloracetimidivorans</name>
    <dbReference type="NCBI Taxonomy" id="1921510"/>
    <lineage>
        <taxon>Bacteria</taxon>
        <taxon>Pseudomonadati</taxon>
        <taxon>Pseudomonadota</taxon>
        <taxon>Alphaproteobacteria</taxon>
        <taxon>Sphingomonadales</taxon>
        <taxon>Sphingomonadaceae</taxon>
        <taxon>Tardibacter</taxon>
    </lineage>
</organism>